<organism evidence="2 3">
    <name type="scientific">Protopolystoma xenopodis</name>
    <dbReference type="NCBI Taxonomy" id="117903"/>
    <lineage>
        <taxon>Eukaryota</taxon>
        <taxon>Metazoa</taxon>
        <taxon>Spiralia</taxon>
        <taxon>Lophotrochozoa</taxon>
        <taxon>Platyhelminthes</taxon>
        <taxon>Monogenea</taxon>
        <taxon>Polyopisthocotylea</taxon>
        <taxon>Polystomatidea</taxon>
        <taxon>Polystomatidae</taxon>
        <taxon>Protopolystoma</taxon>
    </lineage>
</organism>
<gene>
    <name evidence="2" type="ORF">PXEA_LOCUS2857</name>
</gene>
<keyword evidence="3" id="KW-1185">Reference proteome</keyword>
<reference evidence="2" key="1">
    <citation type="submission" date="2018-11" db="EMBL/GenBank/DDBJ databases">
        <authorList>
            <consortium name="Pathogen Informatics"/>
        </authorList>
    </citation>
    <scope>NUCLEOTIDE SEQUENCE</scope>
</reference>
<keyword evidence="1" id="KW-0812">Transmembrane</keyword>
<dbReference type="AlphaFoldDB" id="A0A3S5FC02"/>
<proteinExistence type="predicted"/>
<keyword evidence="1" id="KW-0472">Membrane</keyword>
<accession>A0A3S5FC02</accession>
<dbReference type="EMBL" id="CAAALY010006286">
    <property type="protein sequence ID" value="VEL09417.1"/>
    <property type="molecule type" value="Genomic_DNA"/>
</dbReference>
<sequence>MFCIAVHRYYEPNQLRVTTEAYLTCAVAIFIYLTWSHLFNRAEQDQINYDNEKYSVNEDLQKSQHKNDAYNMKDSEEDAAIKQHDTEILVGNSFGVEDNRKIKSLESAQVKFGERDTVHNSSSFKPKDWLETKWLKIAGRKIDWQDIQYMVPYPIALVATIF</sequence>
<name>A0A3S5FC02_9PLAT</name>
<comment type="caution">
    <text evidence="2">The sequence shown here is derived from an EMBL/GenBank/DDBJ whole genome shotgun (WGS) entry which is preliminary data.</text>
</comment>
<keyword evidence="1" id="KW-1133">Transmembrane helix</keyword>
<protein>
    <submittedName>
        <fullName evidence="2">Uncharacterized protein</fullName>
    </submittedName>
</protein>
<evidence type="ECO:0000256" key="1">
    <source>
        <dbReference type="SAM" id="Phobius"/>
    </source>
</evidence>
<dbReference type="Proteomes" id="UP000784294">
    <property type="component" value="Unassembled WGS sequence"/>
</dbReference>
<evidence type="ECO:0000313" key="3">
    <source>
        <dbReference type="Proteomes" id="UP000784294"/>
    </source>
</evidence>
<evidence type="ECO:0000313" key="2">
    <source>
        <dbReference type="EMBL" id="VEL09417.1"/>
    </source>
</evidence>
<feature type="transmembrane region" description="Helical" evidence="1">
    <location>
        <begin position="21"/>
        <end position="39"/>
    </location>
</feature>